<feature type="chain" id="PRO_5046314970" description="P-type conjugative transfer protein TrbJ" evidence="1">
    <location>
        <begin position="25"/>
        <end position="249"/>
    </location>
</feature>
<dbReference type="EMBL" id="JAVRHT010000043">
    <property type="protein sequence ID" value="MDT0632949.1"/>
    <property type="molecule type" value="Genomic_DNA"/>
</dbReference>
<dbReference type="RefSeq" id="WP_311665354.1">
    <property type="nucleotide sequence ID" value="NZ_JAVRHT010000043.1"/>
</dbReference>
<organism evidence="2 3">
    <name type="scientific">Rubrivirga litoralis</name>
    <dbReference type="NCBI Taxonomy" id="3075598"/>
    <lineage>
        <taxon>Bacteria</taxon>
        <taxon>Pseudomonadati</taxon>
        <taxon>Rhodothermota</taxon>
        <taxon>Rhodothermia</taxon>
        <taxon>Rhodothermales</taxon>
        <taxon>Rubricoccaceae</taxon>
        <taxon>Rubrivirga</taxon>
    </lineage>
</organism>
<evidence type="ECO:0000313" key="2">
    <source>
        <dbReference type="EMBL" id="MDT0632949.1"/>
    </source>
</evidence>
<proteinExistence type="predicted"/>
<keyword evidence="3" id="KW-1185">Reference proteome</keyword>
<sequence length="249" mass="27234">MARRTLSALALALLVALAAPAPRAQVESRGLIPFLPDLVIDPAHIMESVANGRNIYNQARDASSQLSAFRDNLRKLQSYSFRDVGPFVSAVDRTVASGQALSYSTRDLDGAFVRAYGDLRGLTPREAADNYVQRRLDGSLGALRALREQATQLAGSRADVARLQSQVRTATSAQQIAEAQASVQAYQTQETQMVRQMLMVQANQAANDQAQEAAKFAYSREQARALAVRNRQQVSQMGGRDYNGSIFNR</sequence>
<feature type="signal peptide" evidence="1">
    <location>
        <begin position="1"/>
        <end position="24"/>
    </location>
</feature>
<evidence type="ECO:0008006" key="4">
    <source>
        <dbReference type="Google" id="ProtNLM"/>
    </source>
</evidence>
<evidence type="ECO:0000256" key="1">
    <source>
        <dbReference type="SAM" id="SignalP"/>
    </source>
</evidence>
<gene>
    <name evidence="2" type="ORF">RM540_14420</name>
</gene>
<protein>
    <recommendedName>
        <fullName evidence="4">P-type conjugative transfer protein TrbJ</fullName>
    </recommendedName>
</protein>
<dbReference type="SUPFAM" id="SSF101082">
    <property type="entry name" value="Typo IV secretion system protein TraC"/>
    <property type="match status" value="1"/>
</dbReference>
<evidence type="ECO:0000313" key="3">
    <source>
        <dbReference type="Proteomes" id="UP001267426"/>
    </source>
</evidence>
<accession>A0ABU3BUH7</accession>
<comment type="caution">
    <text evidence="2">The sequence shown here is derived from an EMBL/GenBank/DDBJ whole genome shotgun (WGS) entry which is preliminary data.</text>
</comment>
<dbReference type="Proteomes" id="UP001267426">
    <property type="component" value="Unassembled WGS sequence"/>
</dbReference>
<keyword evidence="1" id="KW-0732">Signal</keyword>
<name>A0ABU3BUH7_9BACT</name>
<reference evidence="2 3" key="1">
    <citation type="submission" date="2023-09" db="EMBL/GenBank/DDBJ databases">
        <authorList>
            <person name="Rey-Velasco X."/>
        </authorList>
    </citation>
    <scope>NUCLEOTIDE SEQUENCE [LARGE SCALE GENOMIC DNA]</scope>
    <source>
        <strain evidence="2 3">F394</strain>
    </source>
</reference>